<evidence type="ECO:0000259" key="4">
    <source>
        <dbReference type="Pfam" id="PF00326"/>
    </source>
</evidence>
<evidence type="ECO:0000256" key="2">
    <source>
        <dbReference type="SAM" id="MobiDB-lite"/>
    </source>
</evidence>
<dbReference type="RefSeq" id="WP_165119185.1">
    <property type="nucleotide sequence ID" value="NZ_JAAKZG010000006.1"/>
</dbReference>
<keyword evidence="1" id="KW-0378">Hydrolase</keyword>
<dbReference type="PANTHER" id="PTHR22946">
    <property type="entry name" value="DIENELACTONE HYDROLASE DOMAIN-CONTAINING PROTEIN-RELATED"/>
    <property type="match status" value="1"/>
</dbReference>
<evidence type="ECO:0000313" key="6">
    <source>
        <dbReference type="Proteomes" id="UP000481252"/>
    </source>
</evidence>
<name>A0A7C9R9H0_9HYPH</name>
<keyword evidence="6" id="KW-1185">Reference proteome</keyword>
<accession>A0A7C9R9H0</accession>
<dbReference type="InterPro" id="IPR029058">
    <property type="entry name" value="AB_hydrolase_fold"/>
</dbReference>
<proteinExistence type="predicted"/>
<dbReference type="AlphaFoldDB" id="A0A7C9R9H0"/>
<dbReference type="PROSITE" id="PS51318">
    <property type="entry name" value="TAT"/>
    <property type="match status" value="1"/>
</dbReference>
<protein>
    <submittedName>
        <fullName evidence="5">Prolyl oligopeptidase family serine peptidase</fullName>
    </submittedName>
</protein>
<feature type="chain" id="PRO_5028846266" evidence="3">
    <location>
        <begin position="27"/>
        <end position="292"/>
    </location>
</feature>
<keyword evidence="3" id="KW-0732">Signal</keyword>
<dbReference type="InterPro" id="IPR006311">
    <property type="entry name" value="TAT_signal"/>
</dbReference>
<evidence type="ECO:0000256" key="1">
    <source>
        <dbReference type="ARBA" id="ARBA00022801"/>
    </source>
</evidence>
<dbReference type="EMBL" id="JAAKZG010000006">
    <property type="protein sequence ID" value="NGN42838.1"/>
    <property type="molecule type" value="Genomic_DNA"/>
</dbReference>
<dbReference type="PANTHER" id="PTHR22946:SF9">
    <property type="entry name" value="POLYKETIDE TRANSFERASE AF380"/>
    <property type="match status" value="1"/>
</dbReference>
<dbReference type="GO" id="GO:0008236">
    <property type="term" value="F:serine-type peptidase activity"/>
    <property type="evidence" value="ECO:0007669"/>
    <property type="project" value="InterPro"/>
</dbReference>
<reference evidence="5 6" key="1">
    <citation type="submission" date="2020-02" db="EMBL/GenBank/DDBJ databases">
        <title>Genome sequence of the type strain CGMCC 1.15528 of Mesorhizobium zhangyense.</title>
        <authorList>
            <person name="Gao J."/>
            <person name="Sun J."/>
        </authorList>
    </citation>
    <scope>NUCLEOTIDE SEQUENCE [LARGE SCALE GENOMIC DNA]</scope>
    <source>
        <strain evidence="5 6">CGMCC 1.15528</strain>
    </source>
</reference>
<feature type="region of interest" description="Disordered" evidence="2">
    <location>
        <begin position="45"/>
        <end position="66"/>
    </location>
</feature>
<comment type="caution">
    <text evidence="5">The sequence shown here is derived from an EMBL/GenBank/DDBJ whole genome shotgun (WGS) entry which is preliminary data.</text>
</comment>
<organism evidence="5 6">
    <name type="scientific">Mesorhizobium zhangyense</name>
    <dbReference type="NCBI Taxonomy" id="1776730"/>
    <lineage>
        <taxon>Bacteria</taxon>
        <taxon>Pseudomonadati</taxon>
        <taxon>Pseudomonadota</taxon>
        <taxon>Alphaproteobacteria</taxon>
        <taxon>Hyphomicrobiales</taxon>
        <taxon>Phyllobacteriaceae</taxon>
        <taxon>Mesorhizobium</taxon>
    </lineage>
</organism>
<feature type="signal peptide" evidence="3">
    <location>
        <begin position="1"/>
        <end position="26"/>
    </location>
</feature>
<dbReference type="SUPFAM" id="SSF53474">
    <property type="entry name" value="alpha/beta-Hydrolases"/>
    <property type="match status" value="1"/>
</dbReference>
<dbReference type="Pfam" id="PF00326">
    <property type="entry name" value="Peptidase_S9"/>
    <property type="match status" value="1"/>
</dbReference>
<dbReference type="InterPro" id="IPR050261">
    <property type="entry name" value="FrsA_esterase"/>
</dbReference>
<feature type="domain" description="Peptidase S9 prolyl oligopeptidase catalytic" evidence="4">
    <location>
        <begin position="115"/>
        <end position="243"/>
    </location>
</feature>
<dbReference type="GO" id="GO:0052689">
    <property type="term" value="F:carboxylic ester hydrolase activity"/>
    <property type="evidence" value="ECO:0007669"/>
    <property type="project" value="UniProtKB-ARBA"/>
</dbReference>
<evidence type="ECO:0000313" key="5">
    <source>
        <dbReference type="EMBL" id="NGN42838.1"/>
    </source>
</evidence>
<evidence type="ECO:0000256" key="3">
    <source>
        <dbReference type="SAM" id="SignalP"/>
    </source>
</evidence>
<gene>
    <name evidence="5" type="ORF">G6N74_17345</name>
</gene>
<dbReference type="GO" id="GO:0006508">
    <property type="term" value="P:proteolysis"/>
    <property type="evidence" value="ECO:0007669"/>
    <property type="project" value="InterPro"/>
</dbReference>
<feature type="compositionally biased region" description="Pro residues" evidence="2">
    <location>
        <begin position="52"/>
        <end position="61"/>
    </location>
</feature>
<dbReference type="InterPro" id="IPR001375">
    <property type="entry name" value="Peptidase_S9_cat"/>
</dbReference>
<dbReference type="Gene3D" id="3.40.50.1820">
    <property type="entry name" value="alpha/beta hydrolase"/>
    <property type="match status" value="1"/>
</dbReference>
<dbReference type="Proteomes" id="UP000481252">
    <property type="component" value="Unassembled WGS sequence"/>
</dbReference>
<sequence length="292" mass="31684">MKMDRRAFLSHAAAAGLLLPATAARAEPKLVREDYAVARERFRTHLTQTGPSPDPPQPLSPPHGARRVDYRSGPLKLVAWVSENADASRPRPGVLVLHGGNALWPGHWDDLAHPFVKAGYVAMIPAMRGENGLPGSFSGFYDETADVLAVADVLRAYPGVDPARLYIAGHSVGGTLTLLAAMSRHPFRAAAAYAGNPDARAFFRHFPEDIRFDVDDPQEFDMRSPVCFAGSFKCPVLMLHGSKEMNSDHAVRLTVSRARAAGLDVRRAIVEGDHSSAIPGESAEALRFFETI</sequence>